<comment type="catalytic activity">
    <reaction evidence="7">
        <text>RNA(n) + a ribonucleoside 5'-triphosphate = RNA(n+1) + diphosphate</text>
        <dbReference type="Rhea" id="RHEA:21248"/>
        <dbReference type="Rhea" id="RHEA-COMP:14527"/>
        <dbReference type="Rhea" id="RHEA-COMP:17342"/>
        <dbReference type="ChEBI" id="CHEBI:33019"/>
        <dbReference type="ChEBI" id="CHEBI:61557"/>
        <dbReference type="ChEBI" id="CHEBI:140395"/>
        <dbReference type="EC" id="2.7.7.6"/>
    </reaction>
</comment>
<evidence type="ECO:0000256" key="8">
    <source>
        <dbReference type="SAM" id="MobiDB-lite"/>
    </source>
</evidence>
<dbReference type="EMBL" id="UINC01000961">
    <property type="protein sequence ID" value="SUZ65464.1"/>
    <property type="molecule type" value="Genomic_DNA"/>
</dbReference>
<keyword evidence="3" id="KW-0240">DNA-directed RNA polymerase</keyword>
<dbReference type="NCBIfam" id="TIGR00690">
    <property type="entry name" value="rpoZ"/>
    <property type="match status" value="1"/>
</dbReference>
<dbReference type="GO" id="GO:0000428">
    <property type="term" value="C:DNA-directed RNA polymerase complex"/>
    <property type="evidence" value="ECO:0007669"/>
    <property type="project" value="UniProtKB-KW"/>
</dbReference>
<name>A0A381PFQ3_9ZZZZ</name>
<evidence type="ECO:0000256" key="1">
    <source>
        <dbReference type="ARBA" id="ARBA00006711"/>
    </source>
</evidence>
<feature type="region of interest" description="Disordered" evidence="8">
    <location>
        <begin position="77"/>
        <end position="97"/>
    </location>
</feature>
<dbReference type="AlphaFoldDB" id="A0A381PFQ3"/>
<dbReference type="GO" id="GO:0006351">
    <property type="term" value="P:DNA-templated transcription"/>
    <property type="evidence" value="ECO:0007669"/>
    <property type="project" value="InterPro"/>
</dbReference>
<comment type="similarity">
    <text evidence="1">Belongs to the RNA polymerase subunit omega family.</text>
</comment>
<evidence type="ECO:0000313" key="9">
    <source>
        <dbReference type="EMBL" id="SUZ65464.1"/>
    </source>
</evidence>
<dbReference type="InterPro" id="IPR036161">
    <property type="entry name" value="RPB6/omega-like_sf"/>
</dbReference>
<keyword evidence="6" id="KW-0804">Transcription</keyword>
<dbReference type="SMART" id="SM01409">
    <property type="entry name" value="RNA_pol_Rpb6"/>
    <property type="match status" value="1"/>
</dbReference>
<dbReference type="SUPFAM" id="SSF63562">
    <property type="entry name" value="RPB6/omega subunit-like"/>
    <property type="match status" value="1"/>
</dbReference>
<dbReference type="Pfam" id="PF01192">
    <property type="entry name" value="RNA_pol_Rpb6"/>
    <property type="match status" value="1"/>
</dbReference>
<dbReference type="PANTHER" id="PTHR34476">
    <property type="entry name" value="DNA-DIRECTED RNA POLYMERASE SUBUNIT OMEGA"/>
    <property type="match status" value="1"/>
</dbReference>
<dbReference type="PANTHER" id="PTHR34476:SF1">
    <property type="entry name" value="DNA-DIRECTED RNA POLYMERASE SUBUNIT OMEGA"/>
    <property type="match status" value="1"/>
</dbReference>
<sequence length="97" mass="10854">MARITVEDCLDKVDNRFELVMVSSKRARQLQIEGKDPMVSIDNDKPTVIALREIADDLVTAEILVDKPSVELEEGFNVLEETPTETAAQEEKPPAEE</sequence>
<evidence type="ECO:0000256" key="5">
    <source>
        <dbReference type="ARBA" id="ARBA00022695"/>
    </source>
</evidence>
<evidence type="ECO:0000256" key="6">
    <source>
        <dbReference type="ARBA" id="ARBA00023163"/>
    </source>
</evidence>
<organism evidence="9">
    <name type="scientific">marine metagenome</name>
    <dbReference type="NCBI Taxonomy" id="408172"/>
    <lineage>
        <taxon>unclassified sequences</taxon>
        <taxon>metagenomes</taxon>
        <taxon>ecological metagenomes</taxon>
    </lineage>
</organism>
<dbReference type="HAMAP" id="MF_00366">
    <property type="entry name" value="RNApol_bact_RpoZ"/>
    <property type="match status" value="1"/>
</dbReference>
<gene>
    <name evidence="9" type="ORF">METZ01_LOCUS18318</name>
</gene>
<keyword evidence="5" id="KW-0548">Nucleotidyltransferase</keyword>
<evidence type="ECO:0000256" key="3">
    <source>
        <dbReference type="ARBA" id="ARBA00022478"/>
    </source>
</evidence>
<proteinExistence type="inferred from homology"/>
<dbReference type="EC" id="2.7.7.6" evidence="2"/>
<dbReference type="GO" id="GO:0003899">
    <property type="term" value="F:DNA-directed RNA polymerase activity"/>
    <property type="evidence" value="ECO:0007669"/>
    <property type="project" value="UniProtKB-EC"/>
</dbReference>
<reference evidence="9" key="1">
    <citation type="submission" date="2018-05" db="EMBL/GenBank/DDBJ databases">
        <authorList>
            <person name="Lanie J.A."/>
            <person name="Ng W.-L."/>
            <person name="Kazmierczak K.M."/>
            <person name="Andrzejewski T.M."/>
            <person name="Davidsen T.M."/>
            <person name="Wayne K.J."/>
            <person name="Tettelin H."/>
            <person name="Glass J.I."/>
            <person name="Rusch D."/>
            <person name="Podicherti R."/>
            <person name="Tsui H.-C.T."/>
            <person name="Winkler M.E."/>
        </authorList>
    </citation>
    <scope>NUCLEOTIDE SEQUENCE</scope>
</reference>
<keyword evidence="4" id="KW-0808">Transferase</keyword>
<accession>A0A381PFQ3</accession>
<evidence type="ECO:0000256" key="7">
    <source>
        <dbReference type="ARBA" id="ARBA00048552"/>
    </source>
</evidence>
<evidence type="ECO:0000256" key="4">
    <source>
        <dbReference type="ARBA" id="ARBA00022679"/>
    </source>
</evidence>
<dbReference type="InterPro" id="IPR003716">
    <property type="entry name" value="DNA-dir_RNA_pol_omega"/>
</dbReference>
<protein>
    <recommendedName>
        <fullName evidence="2">DNA-directed RNA polymerase</fullName>
        <ecNumber evidence="2">2.7.7.6</ecNumber>
    </recommendedName>
</protein>
<dbReference type="InterPro" id="IPR006110">
    <property type="entry name" value="Pol_omega/Rpo6/RPB6"/>
</dbReference>
<dbReference type="Gene3D" id="3.90.940.10">
    <property type="match status" value="1"/>
</dbReference>
<evidence type="ECO:0000256" key="2">
    <source>
        <dbReference type="ARBA" id="ARBA00012418"/>
    </source>
</evidence>
<dbReference type="GO" id="GO:0003677">
    <property type="term" value="F:DNA binding"/>
    <property type="evidence" value="ECO:0007669"/>
    <property type="project" value="InterPro"/>
</dbReference>